<evidence type="ECO:0000313" key="4">
    <source>
        <dbReference type="Proteomes" id="UP000769157"/>
    </source>
</evidence>
<dbReference type="RefSeq" id="XP_046062984.1">
    <property type="nucleotide sequence ID" value="XM_046203182.1"/>
</dbReference>
<dbReference type="AlphaFoldDB" id="A0A9P8T7V5"/>
<keyword evidence="2" id="KW-0472">Membrane</keyword>
<feature type="compositionally biased region" description="Basic and acidic residues" evidence="1">
    <location>
        <begin position="330"/>
        <end position="342"/>
    </location>
</feature>
<feature type="transmembrane region" description="Helical" evidence="2">
    <location>
        <begin position="157"/>
        <end position="181"/>
    </location>
</feature>
<evidence type="ECO:0000256" key="1">
    <source>
        <dbReference type="SAM" id="MobiDB-lite"/>
    </source>
</evidence>
<reference evidence="3" key="1">
    <citation type="journal article" date="2021" name="Open Biol.">
        <title>Shared evolutionary footprints suggest mitochondrial oxidative damage underlies multiple complex I losses in fungi.</title>
        <authorList>
            <person name="Schikora-Tamarit M.A."/>
            <person name="Marcet-Houben M."/>
            <person name="Nosek J."/>
            <person name="Gabaldon T."/>
        </authorList>
    </citation>
    <scope>NUCLEOTIDE SEQUENCE</scope>
    <source>
        <strain evidence="3">CBS6075</strain>
    </source>
</reference>
<gene>
    <name evidence="3" type="ORF">OGAPHI_002324</name>
</gene>
<organism evidence="3 4">
    <name type="scientific">Ogataea philodendri</name>
    <dbReference type="NCBI Taxonomy" id="1378263"/>
    <lineage>
        <taxon>Eukaryota</taxon>
        <taxon>Fungi</taxon>
        <taxon>Dikarya</taxon>
        <taxon>Ascomycota</taxon>
        <taxon>Saccharomycotina</taxon>
        <taxon>Pichiomycetes</taxon>
        <taxon>Pichiales</taxon>
        <taxon>Pichiaceae</taxon>
        <taxon>Ogataea</taxon>
    </lineage>
</organism>
<proteinExistence type="predicted"/>
<reference evidence="3" key="2">
    <citation type="submission" date="2021-01" db="EMBL/GenBank/DDBJ databases">
        <authorList>
            <person name="Schikora-Tamarit M.A."/>
        </authorList>
    </citation>
    <scope>NUCLEOTIDE SEQUENCE</scope>
    <source>
        <strain evidence="3">CBS6075</strain>
    </source>
</reference>
<accession>A0A9P8T7V5</accession>
<evidence type="ECO:0000313" key="3">
    <source>
        <dbReference type="EMBL" id="KAH3668570.1"/>
    </source>
</evidence>
<dbReference type="Proteomes" id="UP000769157">
    <property type="component" value="Unassembled WGS sequence"/>
</dbReference>
<protein>
    <submittedName>
        <fullName evidence="3">Uncharacterized protein</fullName>
    </submittedName>
</protein>
<keyword evidence="4" id="KW-1185">Reference proteome</keyword>
<feature type="region of interest" description="Disordered" evidence="1">
    <location>
        <begin position="316"/>
        <end position="352"/>
    </location>
</feature>
<sequence>MILLGTIKSCFPRQSICQFTKTGFVNGSAFREICVSNQIKSFSIQSGQYAKQLKHTFDNRSHFHKDSKEIDARLLTQTDAPEPSRFTTKKMFALLSAEPTLIHESRRSRLYTILSLCFGACFLVYGINVFYIGREMSLRIYNENEDELTPVKNKLRYAGHLSLVVVASTLTALCGVGLIMLPSKLVNKMWYLPGAASKAPSVKFTTHSFIPYTAKELQMPITNIKKNRFAKIYTGVGAYGTDDTLFIFWLKQKGSRIPWLVDRKGYFWGDGRVFDLLFNDVPADPFERAEKIDQTYSEILKKKREEGLKIKREQSSVWRNKSAGHSMAQDVEKIIKATEKSRSNTPKPKKRS</sequence>
<evidence type="ECO:0000256" key="2">
    <source>
        <dbReference type="SAM" id="Phobius"/>
    </source>
</evidence>
<keyword evidence="2" id="KW-0812">Transmembrane</keyword>
<feature type="transmembrane region" description="Helical" evidence="2">
    <location>
        <begin position="110"/>
        <end position="132"/>
    </location>
</feature>
<dbReference type="EMBL" id="JAEUBE010000158">
    <property type="protein sequence ID" value="KAH3668570.1"/>
    <property type="molecule type" value="Genomic_DNA"/>
</dbReference>
<keyword evidence="2" id="KW-1133">Transmembrane helix</keyword>
<dbReference type="OrthoDB" id="4083656at2759"/>
<name>A0A9P8T7V5_9ASCO</name>
<comment type="caution">
    <text evidence="3">The sequence shown here is derived from an EMBL/GenBank/DDBJ whole genome shotgun (WGS) entry which is preliminary data.</text>
</comment>
<dbReference type="GeneID" id="70234291"/>